<evidence type="ECO:0000256" key="1">
    <source>
        <dbReference type="SAM" id="Phobius"/>
    </source>
</evidence>
<name>A0A7J9KNY5_GOSSC</name>
<dbReference type="Pfam" id="PF14111">
    <property type="entry name" value="DUF4283"/>
    <property type="match status" value="1"/>
</dbReference>
<organism evidence="3 4">
    <name type="scientific">Gossypium schwendimanii</name>
    <name type="common">Cotton</name>
    <dbReference type="NCBI Taxonomy" id="34291"/>
    <lineage>
        <taxon>Eukaryota</taxon>
        <taxon>Viridiplantae</taxon>
        <taxon>Streptophyta</taxon>
        <taxon>Embryophyta</taxon>
        <taxon>Tracheophyta</taxon>
        <taxon>Spermatophyta</taxon>
        <taxon>Magnoliopsida</taxon>
        <taxon>eudicotyledons</taxon>
        <taxon>Gunneridae</taxon>
        <taxon>Pentapetalae</taxon>
        <taxon>rosids</taxon>
        <taxon>malvids</taxon>
        <taxon>Malvales</taxon>
        <taxon>Malvaceae</taxon>
        <taxon>Malvoideae</taxon>
        <taxon>Gossypium</taxon>
    </lineage>
</organism>
<keyword evidence="1" id="KW-0472">Membrane</keyword>
<feature type="domain" description="DUF4283" evidence="2">
    <location>
        <begin position="62"/>
        <end position="141"/>
    </location>
</feature>
<gene>
    <name evidence="3" type="ORF">Goshw_029654</name>
</gene>
<evidence type="ECO:0000313" key="3">
    <source>
        <dbReference type="EMBL" id="MBA0848202.1"/>
    </source>
</evidence>
<protein>
    <recommendedName>
        <fullName evidence="2">DUF4283 domain-containing protein</fullName>
    </recommendedName>
</protein>
<dbReference type="Proteomes" id="UP000593576">
    <property type="component" value="Unassembled WGS sequence"/>
</dbReference>
<keyword evidence="1" id="KW-1133">Transmembrane helix</keyword>
<dbReference type="AlphaFoldDB" id="A0A7J9KNY5"/>
<dbReference type="EMBL" id="JABFAF010000001">
    <property type="protein sequence ID" value="MBA0848202.1"/>
    <property type="molecule type" value="Genomic_DNA"/>
</dbReference>
<proteinExistence type="predicted"/>
<accession>A0A7J9KNY5</accession>
<dbReference type="OrthoDB" id="1750606at2759"/>
<sequence>MSVSLCFWQFVVVLEFLWVCSSGLVWLWFGGAIEIGLVDLHITDDKDDVLPIKGVSSVLQDLYNLCLVGCFPTASVVHFPSMRNTFLNICYPLEGIPISNLGEKRFLFHFFHRVDIEQVFKGALWTFNNHLLVFHHLKRKEDLILVPLVYSYFWVQVHDLPLGIDGRKQQHMIGSPGHVSDTSDSTGVCDEHYLACHDTISTSAMG</sequence>
<dbReference type="InterPro" id="IPR025558">
    <property type="entry name" value="DUF4283"/>
</dbReference>
<keyword evidence="4" id="KW-1185">Reference proteome</keyword>
<evidence type="ECO:0000259" key="2">
    <source>
        <dbReference type="Pfam" id="PF14111"/>
    </source>
</evidence>
<reference evidence="3 4" key="1">
    <citation type="journal article" date="2019" name="Genome Biol. Evol.">
        <title>Insights into the evolution of the New World diploid cottons (Gossypium, subgenus Houzingenia) based on genome sequencing.</title>
        <authorList>
            <person name="Grover C.E."/>
            <person name="Arick M.A. 2nd"/>
            <person name="Thrash A."/>
            <person name="Conover J.L."/>
            <person name="Sanders W.S."/>
            <person name="Peterson D.G."/>
            <person name="Frelichowski J.E."/>
            <person name="Scheffler J.A."/>
            <person name="Scheffler B.E."/>
            <person name="Wendel J.F."/>
        </authorList>
    </citation>
    <scope>NUCLEOTIDE SEQUENCE [LARGE SCALE GENOMIC DNA]</scope>
    <source>
        <strain evidence="3">1</strain>
        <tissue evidence="3">Leaf</tissue>
    </source>
</reference>
<keyword evidence="1" id="KW-0812">Transmembrane</keyword>
<comment type="caution">
    <text evidence="3">The sequence shown here is derived from an EMBL/GenBank/DDBJ whole genome shotgun (WGS) entry which is preliminary data.</text>
</comment>
<evidence type="ECO:0000313" key="4">
    <source>
        <dbReference type="Proteomes" id="UP000593576"/>
    </source>
</evidence>
<feature type="transmembrane region" description="Helical" evidence="1">
    <location>
        <begin position="7"/>
        <end position="29"/>
    </location>
</feature>